<evidence type="ECO:0000256" key="12">
    <source>
        <dbReference type="ARBA" id="ARBA00038905"/>
    </source>
</evidence>
<keyword evidence="7 17" id="KW-0378">Hydrolase</keyword>
<dbReference type="InterPro" id="IPR047127">
    <property type="entry name" value="MutT-like"/>
</dbReference>
<dbReference type="GO" id="GO:0035539">
    <property type="term" value="F:8-oxo-7,8-dihydrodeoxyguanosine triphosphate pyrophosphatase activity"/>
    <property type="evidence" value="ECO:0007669"/>
    <property type="project" value="UniProtKB-EC"/>
</dbReference>
<evidence type="ECO:0000256" key="3">
    <source>
        <dbReference type="ARBA" id="ARBA00022457"/>
    </source>
</evidence>
<sequence length="138" mass="15397">MEKIPTWTCVVALALSDGRGQWLMQRRPDDKHHGGLWEFPGGKVETGEKPRDALVREIDEELGITIRKSDLMPVAFAEEGAVEGRPPIVILLYRSLYDGSPLCAREGGELGWFDPQGVARLDKPPLDISLTTQLFEKL</sequence>
<protein>
    <recommendedName>
        <fullName evidence="13">8-oxo-dGTP diphosphatase</fullName>
        <ecNumber evidence="12">3.6.1.55</ecNumber>
    </recommendedName>
    <alternativeName>
        <fullName evidence="16">7,8-dihydro-8-oxoguanine-triphosphatase</fullName>
    </alternativeName>
    <alternativeName>
        <fullName evidence="15">Mutator protein MutT</fullName>
    </alternativeName>
    <alternativeName>
        <fullName evidence="14">dGTP pyrophosphohydrolase</fullName>
    </alternativeName>
</protein>
<dbReference type="GO" id="GO:0006260">
    <property type="term" value="P:DNA replication"/>
    <property type="evidence" value="ECO:0007669"/>
    <property type="project" value="UniProtKB-KW"/>
</dbReference>
<evidence type="ECO:0000256" key="2">
    <source>
        <dbReference type="ARBA" id="ARBA00005582"/>
    </source>
</evidence>
<dbReference type="GO" id="GO:0044716">
    <property type="term" value="F:8-oxo-GDP phosphatase activity"/>
    <property type="evidence" value="ECO:0007669"/>
    <property type="project" value="TreeGrafter"/>
</dbReference>
<evidence type="ECO:0000256" key="15">
    <source>
        <dbReference type="ARBA" id="ARBA00041979"/>
    </source>
</evidence>
<comment type="catalytic activity">
    <reaction evidence="11">
        <text>8-oxo-GTP + H2O = 8-oxo-GMP + diphosphate + H(+)</text>
        <dbReference type="Rhea" id="RHEA:67616"/>
        <dbReference type="ChEBI" id="CHEBI:15377"/>
        <dbReference type="ChEBI" id="CHEBI:15378"/>
        <dbReference type="ChEBI" id="CHEBI:33019"/>
        <dbReference type="ChEBI" id="CHEBI:143553"/>
        <dbReference type="ChEBI" id="CHEBI:145694"/>
    </reaction>
</comment>
<dbReference type="OrthoDB" id="9810648at2"/>
<dbReference type="EC" id="3.6.1.55" evidence="12"/>
<comment type="similarity">
    <text evidence="2 17">Belongs to the Nudix hydrolase family.</text>
</comment>
<dbReference type="GO" id="GO:0046872">
    <property type="term" value="F:metal ion binding"/>
    <property type="evidence" value="ECO:0007669"/>
    <property type="project" value="UniProtKB-KW"/>
</dbReference>
<keyword evidence="8" id="KW-0460">Magnesium</keyword>
<evidence type="ECO:0000256" key="5">
    <source>
        <dbReference type="ARBA" id="ARBA00022723"/>
    </source>
</evidence>
<dbReference type="KEGG" id="err:DVR09_08330"/>
<evidence type="ECO:0000313" key="20">
    <source>
        <dbReference type="Proteomes" id="UP000254508"/>
    </source>
</evidence>
<comment type="cofactor">
    <cofactor evidence="1">
        <name>Mg(2+)</name>
        <dbReference type="ChEBI" id="CHEBI:18420"/>
    </cofactor>
</comment>
<dbReference type="InterPro" id="IPR020476">
    <property type="entry name" value="Nudix_hydrolase"/>
</dbReference>
<dbReference type="SUPFAM" id="SSF55811">
    <property type="entry name" value="Nudix"/>
    <property type="match status" value="1"/>
</dbReference>
<evidence type="ECO:0000256" key="13">
    <source>
        <dbReference type="ARBA" id="ARBA00040794"/>
    </source>
</evidence>
<dbReference type="Gene3D" id="3.90.79.10">
    <property type="entry name" value="Nucleoside Triphosphate Pyrophosphohydrolase"/>
    <property type="match status" value="1"/>
</dbReference>
<evidence type="ECO:0000256" key="11">
    <source>
        <dbReference type="ARBA" id="ARBA00036904"/>
    </source>
</evidence>
<evidence type="ECO:0000259" key="18">
    <source>
        <dbReference type="PROSITE" id="PS51462"/>
    </source>
</evidence>
<dbReference type="Pfam" id="PF00293">
    <property type="entry name" value="NUDIX"/>
    <property type="match status" value="1"/>
</dbReference>
<evidence type="ECO:0000256" key="14">
    <source>
        <dbReference type="ARBA" id="ARBA00041592"/>
    </source>
</evidence>
<dbReference type="PRINTS" id="PR00502">
    <property type="entry name" value="NUDIXFAMILY"/>
</dbReference>
<accession>A0A345YEJ2</accession>
<evidence type="ECO:0000256" key="4">
    <source>
        <dbReference type="ARBA" id="ARBA00022705"/>
    </source>
</evidence>
<keyword evidence="6" id="KW-0227">DNA damage</keyword>
<dbReference type="InterPro" id="IPR020084">
    <property type="entry name" value="NUDIX_hydrolase_CS"/>
</dbReference>
<dbReference type="PANTHER" id="PTHR47707">
    <property type="entry name" value="8-OXO-DGTP DIPHOSPHATASE"/>
    <property type="match status" value="1"/>
</dbReference>
<keyword evidence="9" id="KW-0234">DNA repair</keyword>
<evidence type="ECO:0000256" key="9">
    <source>
        <dbReference type="ARBA" id="ARBA00023204"/>
    </source>
</evidence>
<evidence type="ECO:0000256" key="17">
    <source>
        <dbReference type="RuleBase" id="RU003476"/>
    </source>
</evidence>
<dbReference type="GO" id="GO:0044715">
    <property type="term" value="F:8-oxo-dGDP phosphatase activity"/>
    <property type="evidence" value="ECO:0007669"/>
    <property type="project" value="TreeGrafter"/>
</dbReference>
<evidence type="ECO:0000256" key="1">
    <source>
        <dbReference type="ARBA" id="ARBA00001946"/>
    </source>
</evidence>
<keyword evidence="3" id="KW-0515">Mutator protein</keyword>
<dbReference type="Proteomes" id="UP000254508">
    <property type="component" value="Chromosome"/>
</dbReference>
<evidence type="ECO:0000256" key="8">
    <source>
        <dbReference type="ARBA" id="ARBA00022842"/>
    </source>
</evidence>
<dbReference type="PANTHER" id="PTHR47707:SF1">
    <property type="entry name" value="NUDIX HYDROLASE FAMILY PROTEIN"/>
    <property type="match status" value="1"/>
</dbReference>
<dbReference type="InterPro" id="IPR015797">
    <property type="entry name" value="NUDIX_hydrolase-like_dom_sf"/>
</dbReference>
<evidence type="ECO:0000313" key="19">
    <source>
        <dbReference type="EMBL" id="AXK42344.1"/>
    </source>
</evidence>
<feature type="domain" description="Nudix hydrolase" evidence="18">
    <location>
        <begin position="6"/>
        <end position="136"/>
    </location>
</feature>
<keyword evidence="20" id="KW-1185">Reference proteome</keyword>
<dbReference type="AlphaFoldDB" id="A0A345YEJ2"/>
<gene>
    <name evidence="19" type="ORF">DVR09_08330</name>
</gene>
<dbReference type="PROSITE" id="PS51462">
    <property type="entry name" value="NUDIX"/>
    <property type="match status" value="1"/>
</dbReference>
<dbReference type="PROSITE" id="PS00893">
    <property type="entry name" value="NUDIX_BOX"/>
    <property type="match status" value="1"/>
</dbReference>
<dbReference type="InterPro" id="IPR000086">
    <property type="entry name" value="NUDIX_hydrolase_dom"/>
</dbReference>
<reference evidence="20" key="1">
    <citation type="submission" date="2018-07" db="EMBL/GenBank/DDBJ databases">
        <title>Genome sequence of Erythrobacter strain YH-07, an antagonistic bacterium isolated from Yellow Sea.</title>
        <authorList>
            <person name="Tang T."/>
            <person name="Liu Q."/>
            <person name="Sun X."/>
        </authorList>
    </citation>
    <scope>NUCLEOTIDE SEQUENCE [LARGE SCALE GENOMIC DNA]</scope>
    <source>
        <strain evidence="20">YH-07</strain>
    </source>
</reference>
<evidence type="ECO:0000256" key="16">
    <source>
        <dbReference type="ARBA" id="ARBA00042798"/>
    </source>
</evidence>
<dbReference type="GO" id="GO:0008413">
    <property type="term" value="F:8-oxo-7,8-dihydroguanosine triphosphate pyrophosphatase activity"/>
    <property type="evidence" value="ECO:0007669"/>
    <property type="project" value="TreeGrafter"/>
</dbReference>
<evidence type="ECO:0000256" key="6">
    <source>
        <dbReference type="ARBA" id="ARBA00022763"/>
    </source>
</evidence>
<organism evidence="19 20">
    <name type="scientific">Erythrobacter aureus</name>
    <dbReference type="NCBI Taxonomy" id="2182384"/>
    <lineage>
        <taxon>Bacteria</taxon>
        <taxon>Pseudomonadati</taxon>
        <taxon>Pseudomonadota</taxon>
        <taxon>Alphaproteobacteria</taxon>
        <taxon>Sphingomonadales</taxon>
        <taxon>Erythrobacteraceae</taxon>
        <taxon>Erythrobacter/Porphyrobacter group</taxon>
        <taxon>Erythrobacter</taxon>
    </lineage>
</organism>
<comment type="catalytic activity">
    <reaction evidence="10">
        <text>8-oxo-dGTP + H2O = 8-oxo-dGMP + diphosphate + H(+)</text>
        <dbReference type="Rhea" id="RHEA:31575"/>
        <dbReference type="ChEBI" id="CHEBI:15377"/>
        <dbReference type="ChEBI" id="CHEBI:15378"/>
        <dbReference type="ChEBI" id="CHEBI:33019"/>
        <dbReference type="ChEBI" id="CHEBI:63224"/>
        <dbReference type="ChEBI" id="CHEBI:77896"/>
        <dbReference type="EC" id="3.6.1.55"/>
    </reaction>
</comment>
<keyword evidence="5" id="KW-0479">Metal-binding</keyword>
<dbReference type="EMBL" id="CP031357">
    <property type="protein sequence ID" value="AXK42344.1"/>
    <property type="molecule type" value="Genomic_DNA"/>
</dbReference>
<evidence type="ECO:0000256" key="10">
    <source>
        <dbReference type="ARBA" id="ARBA00035861"/>
    </source>
</evidence>
<evidence type="ECO:0000256" key="7">
    <source>
        <dbReference type="ARBA" id="ARBA00022801"/>
    </source>
</evidence>
<name>A0A345YEJ2_9SPHN</name>
<dbReference type="GO" id="GO:0006281">
    <property type="term" value="P:DNA repair"/>
    <property type="evidence" value="ECO:0007669"/>
    <property type="project" value="UniProtKB-KW"/>
</dbReference>
<proteinExistence type="inferred from homology"/>
<keyword evidence="4" id="KW-0235">DNA replication</keyword>